<dbReference type="Pfam" id="PF25917">
    <property type="entry name" value="BSH_RND"/>
    <property type="match status" value="1"/>
</dbReference>
<evidence type="ECO:0000313" key="3">
    <source>
        <dbReference type="EMBL" id="QPM90410.1"/>
    </source>
</evidence>
<feature type="domain" description="Multidrug resistance protein MdtA-like barrel-sandwich hybrid" evidence="1">
    <location>
        <begin position="51"/>
        <end position="244"/>
    </location>
</feature>
<dbReference type="InterPro" id="IPR058625">
    <property type="entry name" value="MdtA-like_BSH"/>
</dbReference>
<evidence type="ECO:0000259" key="2">
    <source>
        <dbReference type="Pfam" id="PF25954"/>
    </source>
</evidence>
<dbReference type="OrthoDB" id="9811754at2"/>
<dbReference type="InterPro" id="IPR058792">
    <property type="entry name" value="Beta-barrel_RND_2"/>
</dbReference>
<dbReference type="GO" id="GO:0055085">
    <property type="term" value="P:transmembrane transport"/>
    <property type="evidence" value="ECO:0007669"/>
    <property type="project" value="InterPro"/>
</dbReference>
<dbReference type="Gene3D" id="2.40.50.100">
    <property type="match status" value="1"/>
</dbReference>
<organism evidence="3 4">
    <name type="scientific">Pseudooceanicola algae</name>
    <dbReference type="NCBI Taxonomy" id="1537215"/>
    <lineage>
        <taxon>Bacteria</taxon>
        <taxon>Pseudomonadati</taxon>
        <taxon>Pseudomonadota</taxon>
        <taxon>Alphaproteobacteria</taxon>
        <taxon>Rhodobacterales</taxon>
        <taxon>Paracoccaceae</taxon>
        <taxon>Pseudooceanicola</taxon>
    </lineage>
</organism>
<protein>
    <submittedName>
        <fullName evidence="3">Colistin resistance protein EmrA</fullName>
    </submittedName>
</protein>
<dbReference type="Pfam" id="PF25954">
    <property type="entry name" value="Beta-barrel_RND_2"/>
    <property type="match status" value="1"/>
</dbReference>
<dbReference type="InterPro" id="IPR050739">
    <property type="entry name" value="MFP"/>
</dbReference>
<feature type="domain" description="CusB-like beta-barrel" evidence="2">
    <location>
        <begin position="248"/>
        <end position="291"/>
    </location>
</feature>
<dbReference type="SUPFAM" id="SSF111369">
    <property type="entry name" value="HlyD-like secretion proteins"/>
    <property type="match status" value="2"/>
</dbReference>
<gene>
    <name evidence="3" type="primary">emrA_2</name>
    <name evidence="3" type="ORF">PSAL_016480</name>
</gene>
<dbReference type="AlphaFoldDB" id="A0A418SH83"/>
<dbReference type="PANTHER" id="PTHR30386:SF24">
    <property type="entry name" value="MULTIDRUG RESISTANCE EFFLUX PUMP"/>
    <property type="match status" value="1"/>
</dbReference>
<dbReference type="KEGG" id="palw:PSAL_016480"/>
<evidence type="ECO:0000313" key="4">
    <source>
        <dbReference type="Proteomes" id="UP000283786"/>
    </source>
</evidence>
<proteinExistence type="predicted"/>
<dbReference type="PANTHER" id="PTHR30386">
    <property type="entry name" value="MEMBRANE FUSION SUBUNIT OF EMRAB-TOLC MULTIDRUG EFFLUX PUMP"/>
    <property type="match status" value="1"/>
</dbReference>
<dbReference type="Gene3D" id="1.10.287.470">
    <property type="entry name" value="Helix hairpin bin"/>
    <property type="match status" value="1"/>
</dbReference>
<sequence>MKPVHILPTAIATLIGVCGVLLMLFAWHLPPFSPAQPRTENAYVRGKVTVLAPQLSGKLSAVPVTDFQEVHEGELIAQIDDRIYRQQLAQAEADLASAEAALRVAEQNVKSSAATGRSAEASVRAAESAEETAAAEWKRIEALQDRGITSASTADQAELSWKQAVAAAEVARAQSEAQNEAIETARVSLASYRAAITKAEAALETARINLENTQILAPVDGRLGQVSARVGQYVSAGTSLVSIVGKDIWVIASFRETGMGGVQIGQPVQIAVDAMGGRVFSGQVESLSPATASEFSLLSSSNATGNFTKIAQRLPVRISINPGQEMAPVLTPGLSVEVQIETGAL</sequence>
<keyword evidence="4" id="KW-1185">Reference proteome</keyword>
<dbReference type="Proteomes" id="UP000283786">
    <property type="component" value="Chromosome"/>
</dbReference>
<dbReference type="RefSeq" id="WP_119838946.1">
    <property type="nucleotide sequence ID" value="NZ_CP060436.1"/>
</dbReference>
<dbReference type="EMBL" id="CP060436">
    <property type="protein sequence ID" value="QPM90410.1"/>
    <property type="molecule type" value="Genomic_DNA"/>
</dbReference>
<reference evidence="3 4" key="1">
    <citation type="submission" date="2020-08" db="EMBL/GenBank/DDBJ databases">
        <title>Genome sequence of Rhodobacteraceae bacterium Lw-13e.</title>
        <authorList>
            <person name="Poehlein A."/>
            <person name="Wolter L."/>
            <person name="Daniel R."/>
            <person name="Brinkhoff T."/>
        </authorList>
    </citation>
    <scope>NUCLEOTIDE SEQUENCE [LARGE SCALE GENOMIC DNA]</scope>
    <source>
        <strain evidence="3 4">Lw-13e</strain>
    </source>
</reference>
<name>A0A418SH83_9RHOB</name>
<dbReference type="Gene3D" id="2.40.30.170">
    <property type="match status" value="1"/>
</dbReference>
<evidence type="ECO:0000259" key="1">
    <source>
        <dbReference type="Pfam" id="PF25917"/>
    </source>
</evidence>
<accession>A0A418SH83</accession>